<keyword evidence="5" id="KW-1185">Reference proteome</keyword>
<comment type="caution">
    <text evidence="4">The sequence shown here is derived from an EMBL/GenBank/DDBJ whole genome shotgun (WGS) entry which is preliminary data.</text>
</comment>
<dbReference type="RefSeq" id="WP_136258161.1">
    <property type="nucleotide sequence ID" value="NZ_MWIO01000023.1"/>
</dbReference>
<evidence type="ECO:0000256" key="2">
    <source>
        <dbReference type="ARBA" id="ARBA00022737"/>
    </source>
</evidence>
<evidence type="ECO:0000256" key="1">
    <source>
        <dbReference type="ARBA" id="ARBA00022679"/>
    </source>
</evidence>
<dbReference type="InterPro" id="IPR001763">
    <property type="entry name" value="Rhodanese-like_dom"/>
</dbReference>
<evidence type="ECO:0000259" key="3">
    <source>
        <dbReference type="PROSITE" id="PS50206"/>
    </source>
</evidence>
<dbReference type="Pfam" id="PF00581">
    <property type="entry name" value="Rhodanese"/>
    <property type="match status" value="2"/>
</dbReference>
<keyword evidence="2" id="KW-0677">Repeat</keyword>
<evidence type="ECO:0000313" key="4">
    <source>
        <dbReference type="EMBL" id="THD07731.1"/>
    </source>
</evidence>
<feature type="domain" description="Rhodanese" evidence="3">
    <location>
        <begin position="167"/>
        <end position="280"/>
    </location>
</feature>
<name>A0A4V3USQ6_9GAMM</name>
<dbReference type="EMBL" id="MWIO01000023">
    <property type="protein sequence ID" value="THD07731.1"/>
    <property type="molecule type" value="Genomic_DNA"/>
</dbReference>
<dbReference type="InterPro" id="IPR036873">
    <property type="entry name" value="Rhodanese-like_dom_sf"/>
</dbReference>
<dbReference type="SMART" id="SM00450">
    <property type="entry name" value="RHOD"/>
    <property type="match status" value="2"/>
</dbReference>
<dbReference type="CDD" id="cd01449">
    <property type="entry name" value="TST_Repeat_2"/>
    <property type="match status" value="1"/>
</dbReference>
<accession>A0A4V3USQ6</accession>
<evidence type="ECO:0000313" key="5">
    <source>
        <dbReference type="Proteomes" id="UP000306317"/>
    </source>
</evidence>
<dbReference type="AlphaFoldDB" id="A0A4V3USQ6"/>
<dbReference type="PROSITE" id="PS50206">
    <property type="entry name" value="RHODANESE_3"/>
    <property type="match status" value="2"/>
</dbReference>
<dbReference type="Gene3D" id="3.40.250.10">
    <property type="entry name" value="Rhodanese-like domain"/>
    <property type="match status" value="2"/>
</dbReference>
<protein>
    <submittedName>
        <fullName evidence="4">Sulfurtransferase</fullName>
    </submittedName>
</protein>
<dbReference type="GO" id="GO:0004792">
    <property type="term" value="F:thiosulfate-cyanide sulfurtransferase activity"/>
    <property type="evidence" value="ECO:0007669"/>
    <property type="project" value="TreeGrafter"/>
</dbReference>
<gene>
    <name evidence="4" type="ORF">B1991_07810</name>
</gene>
<organism evidence="4 5">
    <name type="scientific">Rhodanobacter lindaniclasticus</name>
    <dbReference type="NCBI Taxonomy" id="75310"/>
    <lineage>
        <taxon>Bacteria</taxon>
        <taxon>Pseudomonadati</taxon>
        <taxon>Pseudomonadota</taxon>
        <taxon>Gammaproteobacteria</taxon>
        <taxon>Lysobacterales</taxon>
        <taxon>Rhodanobacteraceae</taxon>
        <taxon>Rhodanobacter</taxon>
    </lineage>
</organism>
<dbReference type="Proteomes" id="UP000306317">
    <property type="component" value="Unassembled WGS sequence"/>
</dbReference>
<dbReference type="PANTHER" id="PTHR11364">
    <property type="entry name" value="THIOSULFATE SULFERTANSFERASE"/>
    <property type="match status" value="1"/>
</dbReference>
<dbReference type="PANTHER" id="PTHR11364:SF27">
    <property type="entry name" value="SULFURTRANSFERASE"/>
    <property type="match status" value="1"/>
</dbReference>
<feature type="domain" description="Rhodanese" evidence="3">
    <location>
        <begin position="17"/>
        <end position="138"/>
    </location>
</feature>
<keyword evidence="1 4" id="KW-0808">Transferase</keyword>
<dbReference type="InterPro" id="IPR045078">
    <property type="entry name" value="TST/MPST-like"/>
</dbReference>
<dbReference type="OrthoDB" id="9781034at2"/>
<proteinExistence type="predicted"/>
<dbReference type="CDD" id="cd01448">
    <property type="entry name" value="TST_Repeat_1"/>
    <property type="match status" value="1"/>
</dbReference>
<sequence>MSLKTTLIDVDALAALAPGDVLIVDCRFELSDPASGARDYAQGHVPGAIYASLDRDLSDLSRQAEGLGRHPLPLETAFSTLLSRWGWRDGMQVVTYDAAGGALAAARLWWLLRLVGIPAAVLDGGWAAWTAAGKPVERGEPAPRPHSDVSLRYDVTRMLLDHDAVAGGASGQLLDARGAPRYRGDTEPLDRAAGHVPGALNRPFADNLDASGHFKPAAQLREEFTAILGATAPSRVVHMCGSGVTACHNLLAMEHAGLHGSRLYAPSWSGWVSDPSRPVATGNA</sequence>
<dbReference type="SUPFAM" id="SSF52821">
    <property type="entry name" value="Rhodanese/Cell cycle control phosphatase"/>
    <property type="match status" value="2"/>
</dbReference>
<reference evidence="4 5" key="1">
    <citation type="submission" date="2017-02" db="EMBL/GenBank/DDBJ databases">
        <title>Whole genome sequencing of Rhodanobacter lindaniclasticus DSM 17932.</title>
        <authorList>
            <person name="Kumar S."/>
            <person name="Patil P."/>
            <person name="Patil P.B."/>
        </authorList>
    </citation>
    <scope>NUCLEOTIDE SEQUENCE [LARGE SCALE GENOMIC DNA]</scope>
    <source>
        <strain evidence="4 5">DSM 17932</strain>
    </source>
</reference>